<dbReference type="OrthoDB" id="5596707at2759"/>
<evidence type="ECO:0008006" key="3">
    <source>
        <dbReference type="Google" id="ProtNLM"/>
    </source>
</evidence>
<dbReference type="EMBL" id="MU152202">
    <property type="protein sequence ID" value="KAF9440877.1"/>
    <property type="molecule type" value="Genomic_DNA"/>
</dbReference>
<proteinExistence type="predicted"/>
<name>A0A9P5X015_9AGAR</name>
<sequence length="219" mass="24672">MSSIEQFLVSDTFLNKLARKIGQSAPAQPVGQQQNAQRRPLANCGGCSDPNHFFRACPKMADYLQRGLCVHDNSNHVCFPDSTLVTPQAAPGKNLTKRIDNWHSARAAPPPVVQTNILEAAPVQQFSFNTQYTPPTSQSFFQQNTSLQDEKELQILDTVTVAALKRKEEIQNHTRLQFGEYYRNFITKAGWLIDQGLISQRKQNKLFLAGFHIDICKQV</sequence>
<comment type="caution">
    <text evidence="1">The sequence shown here is derived from an EMBL/GenBank/DDBJ whole genome shotgun (WGS) entry which is preliminary data.</text>
</comment>
<evidence type="ECO:0000313" key="2">
    <source>
        <dbReference type="Proteomes" id="UP000807342"/>
    </source>
</evidence>
<evidence type="ECO:0000313" key="1">
    <source>
        <dbReference type="EMBL" id="KAF9440877.1"/>
    </source>
</evidence>
<dbReference type="Proteomes" id="UP000807342">
    <property type="component" value="Unassembled WGS sequence"/>
</dbReference>
<keyword evidence="2" id="KW-1185">Reference proteome</keyword>
<accession>A0A9P5X015</accession>
<reference evidence="1" key="1">
    <citation type="submission" date="2020-11" db="EMBL/GenBank/DDBJ databases">
        <authorList>
            <consortium name="DOE Joint Genome Institute"/>
            <person name="Ahrendt S."/>
            <person name="Riley R."/>
            <person name="Andreopoulos W."/>
            <person name="Labutti K."/>
            <person name="Pangilinan J."/>
            <person name="Ruiz-Duenas F.J."/>
            <person name="Barrasa J.M."/>
            <person name="Sanchez-Garcia M."/>
            <person name="Camarero S."/>
            <person name="Miyauchi S."/>
            <person name="Serrano A."/>
            <person name="Linde D."/>
            <person name="Babiker R."/>
            <person name="Drula E."/>
            <person name="Ayuso-Fernandez I."/>
            <person name="Pacheco R."/>
            <person name="Padilla G."/>
            <person name="Ferreira P."/>
            <person name="Barriuso J."/>
            <person name="Kellner H."/>
            <person name="Castanera R."/>
            <person name="Alfaro M."/>
            <person name="Ramirez L."/>
            <person name="Pisabarro A.G."/>
            <person name="Kuo A."/>
            <person name="Tritt A."/>
            <person name="Lipzen A."/>
            <person name="He G."/>
            <person name="Yan M."/>
            <person name="Ng V."/>
            <person name="Cullen D."/>
            <person name="Martin F."/>
            <person name="Rosso M.-N."/>
            <person name="Henrissat B."/>
            <person name="Hibbett D."/>
            <person name="Martinez A.T."/>
            <person name="Grigoriev I.V."/>
        </authorList>
    </citation>
    <scope>NUCLEOTIDE SEQUENCE</scope>
    <source>
        <strain evidence="1">MF-IS2</strain>
    </source>
</reference>
<protein>
    <recommendedName>
        <fullName evidence="3">CCHC-type domain-containing protein</fullName>
    </recommendedName>
</protein>
<organism evidence="1 2">
    <name type="scientific">Macrolepiota fuliginosa MF-IS2</name>
    <dbReference type="NCBI Taxonomy" id="1400762"/>
    <lineage>
        <taxon>Eukaryota</taxon>
        <taxon>Fungi</taxon>
        <taxon>Dikarya</taxon>
        <taxon>Basidiomycota</taxon>
        <taxon>Agaricomycotina</taxon>
        <taxon>Agaricomycetes</taxon>
        <taxon>Agaricomycetidae</taxon>
        <taxon>Agaricales</taxon>
        <taxon>Agaricineae</taxon>
        <taxon>Agaricaceae</taxon>
        <taxon>Macrolepiota</taxon>
    </lineage>
</organism>
<gene>
    <name evidence="1" type="ORF">P691DRAFT_781177</name>
</gene>
<dbReference type="AlphaFoldDB" id="A0A9P5X015"/>